<dbReference type="GeneID" id="17307698"/>
<dbReference type="EnsemblProtists" id="EKX50694">
    <property type="protein sequence ID" value="EKX50694"/>
    <property type="gene ID" value="GUITHDRAFT_103286"/>
</dbReference>
<dbReference type="KEGG" id="gtt:GUITHDRAFT_103286"/>
<dbReference type="Proteomes" id="UP000011087">
    <property type="component" value="Unassembled WGS sequence"/>
</dbReference>
<reference evidence="1 3" key="1">
    <citation type="journal article" date="2012" name="Nature">
        <title>Algal genomes reveal evolutionary mosaicism and the fate of nucleomorphs.</title>
        <authorList>
            <consortium name="DOE Joint Genome Institute"/>
            <person name="Curtis B.A."/>
            <person name="Tanifuji G."/>
            <person name="Burki F."/>
            <person name="Gruber A."/>
            <person name="Irimia M."/>
            <person name="Maruyama S."/>
            <person name="Arias M.C."/>
            <person name="Ball S.G."/>
            <person name="Gile G.H."/>
            <person name="Hirakawa Y."/>
            <person name="Hopkins J.F."/>
            <person name="Kuo A."/>
            <person name="Rensing S.A."/>
            <person name="Schmutz J."/>
            <person name="Symeonidi A."/>
            <person name="Elias M."/>
            <person name="Eveleigh R.J."/>
            <person name="Herman E.K."/>
            <person name="Klute M.J."/>
            <person name="Nakayama T."/>
            <person name="Obornik M."/>
            <person name="Reyes-Prieto A."/>
            <person name="Armbrust E.V."/>
            <person name="Aves S.J."/>
            <person name="Beiko R.G."/>
            <person name="Coutinho P."/>
            <person name="Dacks J.B."/>
            <person name="Durnford D.G."/>
            <person name="Fast N.M."/>
            <person name="Green B.R."/>
            <person name="Grisdale C.J."/>
            <person name="Hempel F."/>
            <person name="Henrissat B."/>
            <person name="Hoppner M.P."/>
            <person name="Ishida K."/>
            <person name="Kim E."/>
            <person name="Koreny L."/>
            <person name="Kroth P.G."/>
            <person name="Liu Y."/>
            <person name="Malik S.B."/>
            <person name="Maier U.G."/>
            <person name="McRose D."/>
            <person name="Mock T."/>
            <person name="Neilson J.A."/>
            <person name="Onodera N.T."/>
            <person name="Poole A.M."/>
            <person name="Pritham E.J."/>
            <person name="Richards T.A."/>
            <person name="Rocap G."/>
            <person name="Roy S.W."/>
            <person name="Sarai C."/>
            <person name="Schaack S."/>
            <person name="Shirato S."/>
            <person name="Slamovits C.H."/>
            <person name="Spencer D.F."/>
            <person name="Suzuki S."/>
            <person name="Worden A.Z."/>
            <person name="Zauner S."/>
            <person name="Barry K."/>
            <person name="Bell C."/>
            <person name="Bharti A.K."/>
            <person name="Crow J.A."/>
            <person name="Grimwood J."/>
            <person name="Kramer R."/>
            <person name="Lindquist E."/>
            <person name="Lucas S."/>
            <person name="Salamov A."/>
            <person name="McFadden G.I."/>
            <person name="Lane C.E."/>
            <person name="Keeling P.J."/>
            <person name="Gray M.W."/>
            <person name="Grigoriev I.V."/>
            <person name="Archibald J.M."/>
        </authorList>
    </citation>
    <scope>NUCLEOTIDE SEQUENCE</scope>
    <source>
        <strain evidence="1 3">CCMP2712</strain>
    </source>
</reference>
<protein>
    <submittedName>
        <fullName evidence="1 2">Uncharacterized protein</fullName>
    </submittedName>
</protein>
<evidence type="ECO:0000313" key="1">
    <source>
        <dbReference type="EMBL" id="EKX50694.1"/>
    </source>
</evidence>
<dbReference type="PaxDb" id="55529-EKX50694"/>
<reference evidence="3" key="2">
    <citation type="submission" date="2012-11" db="EMBL/GenBank/DDBJ databases">
        <authorList>
            <person name="Kuo A."/>
            <person name="Curtis B.A."/>
            <person name="Tanifuji G."/>
            <person name="Burki F."/>
            <person name="Gruber A."/>
            <person name="Irimia M."/>
            <person name="Maruyama S."/>
            <person name="Arias M.C."/>
            <person name="Ball S.G."/>
            <person name="Gile G.H."/>
            <person name="Hirakawa Y."/>
            <person name="Hopkins J.F."/>
            <person name="Rensing S.A."/>
            <person name="Schmutz J."/>
            <person name="Symeonidi A."/>
            <person name="Elias M."/>
            <person name="Eveleigh R.J."/>
            <person name="Herman E.K."/>
            <person name="Klute M.J."/>
            <person name="Nakayama T."/>
            <person name="Obornik M."/>
            <person name="Reyes-Prieto A."/>
            <person name="Armbrust E.V."/>
            <person name="Aves S.J."/>
            <person name="Beiko R.G."/>
            <person name="Coutinho P."/>
            <person name="Dacks J.B."/>
            <person name="Durnford D.G."/>
            <person name="Fast N.M."/>
            <person name="Green B.R."/>
            <person name="Grisdale C."/>
            <person name="Hempe F."/>
            <person name="Henrissat B."/>
            <person name="Hoppner M.P."/>
            <person name="Ishida K.-I."/>
            <person name="Kim E."/>
            <person name="Koreny L."/>
            <person name="Kroth P.G."/>
            <person name="Liu Y."/>
            <person name="Malik S.-B."/>
            <person name="Maier U.G."/>
            <person name="McRose D."/>
            <person name="Mock T."/>
            <person name="Neilson J.A."/>
            <person name="Onodera N.T."/>
            <person name="Poole A.M."/>
            <person name="Pritham E.J."/>
            <person name="Richards T.A."/>
            <person name="Rocap G."/>
            <person name="Roy S.W."/>
            <person name="Sarai C."/>
            <person name="Schaack S."/>
            <person name="Shirato S."/>
            <person name="Slamovits C.H."/>
            <person name="Spencer D.F."/>
            <person name="Suzuki S."/>
            <person name="Worden A.Z."/>
            <person name="Zauner S."/>
            <person name="Barry K."/>
            <person name="Bell C."/>
            <person name="Bharti A.K."/>
            <person name="Crow J.A."/>
            <person name="Grimwood J."/>
            <person name="Kramer R."/>
            <person name="Lindquist E."/>
            <person name="Lucas S."/>
            <person name="Salamov A."/>
            <person name="McFadden G.I."/>
            <person name="Lane C.E."/>
            <person name="Keeling P.J."/>
            <person name="Gray M.W."/>
            <person name="Grigoriev I.V."/>
            <person name="Archibald J.M."/>
        </authorList>
    </citation>
    <scope>NUCLEOTIDE SEQUENCE</scope>
    <source>
        <strain evidence="3">CCMP2712</strain>
    </source>
</reference>
<organism evidence="1">
    <name type="scientific">Guillardia theta (strain CCMP2712)</name>
    <name type="common">Cryptophyte</name>
    <dbReference type="NCBI Taxonomy" id="905079"/>
    <lineage>
        <taxon>Eukaryota</taxon>
        <taxon>Cryptophyceae</taxon>
        <taxon>Pyrenomonadales</taxon>
        <taxon>Geminigeraceae</taxon>
        <taxon>Guillardia</taxon>
    </lineage>
</organism>
<dbReference type="EMBL" id="JH992977">
    <property type="protein sequence ID" value="EKX50694.1"/>
    <property type="molecule type" value="Genomic_DNA"/>
</dbReference>
<name>L1JQX8_GUITC</name>
<reference evidence="2" key="3">
    <citation type="submission" date="2015-06" db="UniProtKB">
        <authorList>
            <consortium name="EnsemblProtists"/>
        </authorList>
    </citation>
    <scope>IDENTIFICATION</scope>
</reference>
<dbReference type="RefSeq" id="XP_005837674.1">
    <property type="nucleotide sequence ID" value="XM_005837617.1"/>
</dbReference>
<proteinExistence type="predicted"/>
<evidence type="ECO:0000313" key="2">
    <source>
        <dbReference type="EnsemblProtists" id="EKX50694"/>
    </source>
</evidence>
<sequence>MEALSNNGDNKFIGKLLNTAMKPQVDKYAADASLPLSALSTDQWIHPGYEDRQSIQTQLALASSKLYNGTESEAQPNRNLYLFQKLHPNQQYNSSDKKALAISYVNRCIEIIMFWDKDLTQTPNSTHVPTRDYINNMVDTLSTNNDIFISVHCAIDQPLRSVFNYTIATQKHTKLYTIIALTLTAVRRAEQQPDTILSLYKFLFLLINEHIVRPHMSGLNFNFKNLFDLQ</sequence>
<accession>L1JQX8</accession>
<evidence type="ECO:0000313" key="3">
    <source>
        <dbReference type="Proteomes" id="UP000011087"/>
    </source>
</evidence>
<dbReference type="HOGENOM" id="CLU_1206751_0_0_1"/>
<dbReference type="AlphaFoldDB" id="L1JQX8"/>
<gene>
    <name evidence="1" type="ORF">GUITHDRAFT_103286</name>
</gene>
<keyword evidence="3" id="KW-1185">Reference proteome</keyword>